<evidence type="ECO:0000313" key="3">
    <source>
        <dbReference type="EMBL" id="SFQ11162.1"/>
    </source>
</evidence>
<dbReference type="AlphaFoldDB" id="A0A1I5VUJ5"/>
<sequence>MSRKAFKELLQKYIDGKCNSQESTLVEQWYDLLDREPEELTSIEELDDYKFQLWQKIEQKTIKINLPLQTKEIPLWKKVSFRISAAACLLLALTFSLLKINQKNTETLITEKNTEGFYTTTNTSSAKQIITLEDGTKVTLQPAGSLRVPNHFSSDKREVYLAGNAFFNVTKNPEKPFFVYAGKITTKVLGTSFFIKSEPKTANIEVEVVTGRVSVFEKTITGKKEENGVILTPNHKVTYFQESNLFVTGLVSEPVQLNNVSNAISFKYDDVPLSAVLDDLEKNYGIDIMLENEHISTCTITANLAEKPLYTKLDIICGVMRASYTVNGTTILITGKGCE</sequence>
<reference evidence="3 4" key="1">
    <citation type="submission" date="2016-10" db="EMBL/GenBank/DDBJ databases">
        <authorList>
            <person name="de Groot N.N."/>
        </authorList>
    </citation>
    <scope>NUCLEOTIDE SEQUENCE [LARGE SCALE GENOMIC DNA]</scope>
    <source>
        <strain evidence="4">E92,LMG 26720,CCM 7988</strain>
    </source>
</reference>
<dbReference type="Gene3D" id="2.60.120.1440">
    <property type="match status" value="1"/>
</dbReference>
<dbReference type="Pfam" id="PF04773">
    <property type="entry name" value="FecR"/>
    <property type="match status" value="1"/>
</dbReference>
<evidence type="ECO:0000259" key="2">
    <source>
        <dbReference type="Pfam" id="PF16344"/>
    </source>
</evidence>
<dbReference type="STRING" id="1079859.SAMN04515674_11070"/>
<accession>A0A1I5VUJ5</accession>
<dbReference type="PANTHER" id="PTHR30273">
    <property type="entry name" value="PERIPLASMIC SIGNAL SENSOR AND SIGMA FACTOR ACTIVATOR FECR-RELATED"/>
    <property type="match status" value="1"/>
</dbReference>
<dbReference type="EMBL" id="FOXH01000010">
    <property type="protein sequence ID" value="SFQ11162.1"/>
    <property type="molecule type" value="Genomic_DNA"/>
</dbReference>
<feature type="domain" description="Protein FecR C-terminal" evidence="2">
    <location>
        <begin position="266"/>
        <end position="333"/>
    </location>
</feature>
<gene>
    <name evidence="3" type="ORF">SAMN04515674_11070</name>
</gene>
<protein>
    <submittedName>
        <fullName evidence="3">Ferric-dicitrate binding protein FerR, regulates iron transport through sigma-19</fullName>
    </submittedName>
</protein>
<dbReference type="InterPro" id="IPR012373">
    <property type="entry name" value="Ferrdict_sens_TM"/>
</dbReference>
<dbReference type="PANTHER" id="PTHR30273:SF2">
    <property type="entry name" value="PROTEIN FECR"/>
    <property type="match status" value="1"/>
</dbReference>
<proteinExistence type="predicted"/>
<dbReference type="OrthoDB" id="645173at2"/>
<dbReference type="RefSeq" id="WP_092018277.1">
    <property type="nucleotide sequence ID" value="NZ_FOXH01000010.1"/>
</dbReference>
<evidence type="ECO:0000313" key="4">
    <source>
        <dbReference type="Proteomes" id="UP000199306"/>
    </source>
</evidence>
<organism evidence="3 4">
    <name type="scientific">Pseudarcicella hirudinis</name>
    <dbReference type="NCBI Taxonomy" id="1079859"/>
    <lineage>
        <taxon>Bacteria</taxon>
        <taxon>Pseudomonadati</taxon>
        <taxon>Bacteroidota</taxon>
        <taxon>Cytophagia</taxon>
        <taxon>Cytophagales</taxon>
        <taxon>Flectobacillaceae</taxon>
        <taxon>Pseudarcicella</taxon>
    </lineage>
</organism>
<dbReference type="Pfam" id="PF16344">
    <property type="entry name" value="FecR_C"/>
    <property type="match status" value="1"/>
</dbReference>
<evidence type="ECO:0000259" key="1">
    <source>
        <dbReference type="Pfam" id="PF04773"/>
    </source>
</evidence>
<keyword evidence="4" id="KW-1185">Reference proteome</keyword>
<dbReference type="InterPro" id="IPR032508">
    <property type="entry name" value="FecR_C"/>
</dbReference>
<feature type="domain" description="FecR protein" evidence="1">
    <location>
        <begin position="125"/>
        <end position="213"/>
    </location>
</feature>
<dbReference type="GO" id="GO:0016989">
    <property type="term" value="F:sigma factor antagonist activity"/>
    <property type="evidence" value="ECO:0007669"/>
    <property type="project" value="TreeGrafter"/>
</dbReference>
<dbReference type="InterPro" id="IPR006860">
    <property type="entry name" value="FecR"/>
</dbReference>
<dbReference type="PIRSF" id="PIRSF018266">
    <property type="entry name" value="FecR"/>
    <property type="match status" value="1"/>
</dbReference>
<dbReference type="Gene3D" id="3.55.50.30">
    <property type="match status" value="1"/>
</dbReference>
<name>A0A1I5VUJ5_9BACT</name>
<dbReference type="Proteomes" id="UP000199306">
    <property type="component" value="Unassembled WGS sequence"/>
</dbReference>